<keyword evidence="5 11" id="KW-0862">Zinc</keyword>
<dbReference type="InterPro" id="IPR006600">
    <property type="entry name" value="HTH_CenpB_DNA-bd_dom"/>
</dbReference>
<comment type="subcellular location">
    <subcellularLocation>
        <location evidence="1 11">Nucleus</location>
    </subcellularLocation>
</comment>
<comment type="similarity">
    <text evidence="2 11">Belongs to the nuclear hormone receptor family.</text>
</comment>
<sequence length="695" mass="78984">MTTESYLKPRAKIRRTHYVDLNKLVWKYFKECQEAGVTLNGKNLKDQAMRYAKYLGLDTFRGSEGWLDAFKRRHRIDLRLMTGQPVAYENEFCEMDGEMDTGEASSAGSPLASDMQPTSSSSLMESLAAAAAAAAAASTPPTEQATANFTDIKPLDIAGLMSAPQQQQQQQQPPTPVRPIPQSIPNPMIMFDNIMKAKTPESNPVLDIVRSCSLRHPNKEVQYALDILRCYVLSKDANSMGMIVQLQEALAAVRMNDLINWGPREDIARECAICQAPSNGYHFNAPSCSACAAFFRRTVTLNRNFLCAHHGSCQVNFTMRVICRACRYRKCIQMGMERAAVQPRRDCNAGRRKIMYQDAKRRSHKCISKPSSSLNSEFPNFVNQNEHSDQSPEIHYAQSYSSSISEDNPSPKISIPFNGFNKDFEVEQLLDDLLREERLFNERRKLLYCSHSSISKLLITENVNDIPFSEHDIQPLSFTSIQKHIRPQILLIYEWLRGWKHFDMLNTHDRLIFLRRCVLYHTILDPSYISYRIGLPQKYIMFDGTFVSAVEGDNTGWHDENGCISSELKKKLYRPLMLRAINEICAPMSAMSMSFVEFVILKALACFKSASSLDISPNVKKFMDTHLDQLLKALNLHYQSLNLAKGEIAQRTGNVILMLSSIFAVGMECQESHQKIQFFDLWQLDDLLIKLISPA</sequence>
<dbReference type="InterPro" id="IPR035500">
    <property type="entry name" value="NHR-like_dom_sf"/>
</dbReference>
<dbReference type="GO" id="GO:0005634">
    <property type="term" value="C:nucleus"/>
    <property type="evidence" value="ECO:0007669"/>
    <property type="project" value="UniProtKB-SubCell"/>
</dbReference>
<dbReference type="Pfam" id="PF00104">
    <property type="entry name" value="Hormone_recep"/>
    <property type="match status" value="1"/>
</dbReference>
<dbReference type="Gene3D" id="1.10.565.10">
    <property type="entry name" value="Retinoid X Receptor"/>
    <property type="match status" value="1"/>
</dbReference>
<dbReference type="Gene3D" id="3.30.50.10">
    <property type="entry name" value="Erythroid Transcription Factor GATA-1, subunit A"/>
    <property type="match status" value="1"/>
</dbReference>
<evidence type="ECO:0000313" key="17">
    <source>
        <dbReference type="Proteomes" id="UP000494206"/>
    </source>
</evidence>
<dbReference type="GO" id="GO:0003700">
    <property type="term" value="F:DNA-binding transcription factor activity"/>
    <property type="evidence" value="ECO:0007669"/>
    <property type="project" value="InterPro"/>
</dbReference>
<dbReference type="SUPFAM" id="SSF48508">
    <property type="entry name" value="Nuclear receptor ligand-binding domain"/>
    <property type="match status" value="1"/>
</dbReference>
<feature type="compositionally biased region" description="Pro residues" evidence="12">
    <location>
        <begin position="173"/>
        <end position="182"/>
    </location>
</feature>
<dbReference type="SMART" id="SM00430">
    <property type="entry name" value="HOLI"/>
    <property type="match status" value="1"/>
</dbReference>
<evidence type="ECO:0000259" key="13">
    <source>
        <dbReference type="PROSITE" id="PS51030"/>
    </source>
</evidence>
<gene>
    <name evidence="16" type="ORF">CBOVIS_LOCUS5926</name>
</gene>
<organism evidence="16 17">
    <name type="scientific">Caenorhabditis bovis</name>
    <dbReference type="NCBI Taxonomy" id="2654633"/>
    <lineage>
        <taxon>Eukaryota</taxon>
        <taxon>Metazoa</taxon>
        <taxon>Ecdysozoa</taxon>
        <taxon>Nematoda</taxon>
        <taxon>Chromadorea</taxon>
        <taxon>Rhabditida</taxon>
        <taxon>Rhabditina</taxon>
        <taxon>Rhabditomorpha</taxon>
        <taxon>Rhabditoidea</taxon>
        <taxon>Rhabditidae</taxon>
        <taxon>Peloderinae</taxon>
        <taxon>Caenorhabditis</taxon>
    </lineage>
</organism>
<feature type="region of interest" description="Disordered" evidence="12">
    <location>
        <begin position="162"/>
        <end position="182"/>
    </location>
</feature>
<evidence type="ECO:0000256" key="6">
    <source>
        <dbReference type="ARBA" id="ARBA00023015"/>
    </source>
</evidence>
<dbReference type="PANTHER" id="PTHR46397">
    <property type="entry name" value="NUCLEAR HORMONE RECEPTOR FAMILY-RELATED"/>
    <property type="match status" value="1"/>
</dbReference>
<keyword evidence="4 11" id="KW-0863">Zinc-finger</keyword>
<evidence type="ECO:0000256" key="8">
    <source>
        <dbReference type="ARBA" id="ARBA00023163"/>
    </source>
</evidence>
<dbReference type="PROSITE" id="PS51843">
    <property type="entry name" value="NR_LBD"/>
    <property type="match status" value="1"/>
</dbReference>
<feature type="domain" description="NR LBD" evidence="15">
    <location>
        <begin position="425"/>
        <end position="695"/>
    </location>
</feature>
<comment type="caution">
    <text evidence="16">The sequence shown here is derived from an EMBL/GenBank/DDBJ whole genome shotgun (WGS) entry which is preliminary data.</text>
</comment>
<evidence type="ECO:0000259" key="15">
    <source>
        <dbReference type="PROSITE" id="PS51843"/>
    </source>
</evidence>
<dbReference type="PROSITE" id="PS00031">
    <property type="entry name" value="NUCLEAR_REC_DBD_1"/>
    <property type="match status" value="1"/>
</dbReference>
<feature type="domain" description="HTH CENPB-type" evidence="14">
    <location>
        <begin position="9"/>
        <end position="80"/>
    </location>
</feature>
<feature type="region of interest" description="Disordered" evidence="12">
    <location>
        <begin position="99"/>
        <end position="120"/>
    </location>
</feature>
<evidence type="ECO:0000256" key="12">
    <source>
        <dbReference type="SAM" id="MobiDB-lite"/>
    </source>
</evidence>
<accession>A0A8S1EPX8</accession>
<dbReference type="Proteomes" id="UP000494206">
    <property type="component" value="Unassembled WGS sequence"/>
</dbReference>
<dbReference type="CDD" id="cd06157">
    <property type="entry name" value="NR_LBD"/>
    <property type="match status" value="1"/>
</dbReference>
<dbReference type="OrthoDB" id="5851440at2759"/>
<evidence type="ECO:0000256" key="11">
    <source>
        <dbReference type="RuleBase" id="RU004334"/>
    </source>
</evidence>
<evidence type="ECO:0000256" key="1">
    <source>
        <dbReference type="ARBA" id="ARBA00004123"/>
    </source>
</evidence>
<dbReference type="SMART" id="SM00399">
    <property type="entry name" value="ZnF_C4"/>
    <property type="match status" value="1"/>
</dbReference>
<dbReference type="PROSITE" id="PS51253">
    <property type="entry name" value="HTH_CENPB"/>
    <property type="match status" value="1"/>
</dbReference>
<dbReference type="Pfam" id="PF03221">
    <property type="entry name" value="HTH_Tnp_Tc5"/>
    <property type="match status" value="1"/>
</dbReference>
<evidence type="ECO:0000313" key="16">
    <source>
        <dbReference type="EMBL" id="CAB3403455.1"/>
    </source>
</evidence>
<dbReference type="SUPFAM" id="SSF46689">
    <property type="entry name" value="Homeodomain-like"/>
    <property type="match status" value="1"/>
</dbReference>
<reference evidence="16 17" key="1">
    <citation type="submission" date="2020-04" db="EMBL/GenBank/DDBJ databases">
        <authorList>
            <person name="Laetsch R D."/>
            <person name="Stevens L."/>
            <person name="Kumar S."/>
            <person name="Blaxter L. M."/>
        </authorList>
    </citation>
    <scope>NUCLEOTIDE SEQUENCE [LARGE SCALE GENOMIC DNA]</scope>
</reference>
<keyword evidence="6 11" id="KW-0805">Transcription regulation</keyword>
<protein>
    <submittedName>
        <fullName evidence="16">Uncharacterized protein</fullName>
    </submittedName>
</protein>
<dbReference type="AlphaFoldDB" id="A0A8S1EPX8"/>
<keyword evidence="10 11" id="KW-0539">Nucleus</keyword>
<dbReference type="InterPro" id="IPR009057">
    <property type="entry name" value="Homeodomain-like_sf"/>
</dbReference>
<evidence type="ECO:0000256" key="10">
    <source>
        <dbReference type="ARBA" id="ARBA00023242"/>
    </source>
</evidence>
<evidence type="ECO:0000256" key="7">
    <source>
        <dbReference type="ARBA" id="ARBA00023125"/>
    </source>
</evidence>
<keyword evidence="7 11" id="KW-0238">DNA-binding</keyword>
<dbReference type="InterPro" id="IPR001628">
    <property type="entry name" value="Znf_hrmn_rcpt"/>
</dbReference>
<dbReference type="SUPFAM" id="SSF57716">
    <property type="entry name" value="Glucocorticoid receptor-like (DNA-binding domain)"/>
    <property type="match status" value="1"/>
</dbReference>
<dbReference type="CDD" id="cd06960">
    <property type="entry name" value="NR_DBD_HNF4A"/>
    <property type="match status" value="1"/>
</dbReference>
<evidence type="ECO:0000256" key="4">
    <source>
        <dbReference type="ARBA" id="ARBA00022771"/>
    </source>
</evidence>
<feature type="domain" description="Nuclear receptor" evidence="13">
    <location>
        <begin position="268"/>
        <end position="343"/>
    </location>
</feature>
<dbReference type="InterPro" id="IPR013088">
    <property type="entry name" value="Znf_NHR/GATA"/>
</dbReference>
<proteinExistence type="inferred from homology"/>
<evidence type="ECO:0000259" key="14">
    <source>
        <dbReference type="PROSITE" id="PS51253"/>
    </source>
</evidence>
<dbReference type="PRINTS" id="PR00047">
    <property type="entry name" value="STROIDFINGER"/>
</dbReference>
<keyword evidence="17" id="KW-1185">Reference proteome</keyword>
<dbReference type="PANTHER" id="PTHR46397:SF5">
    <property type="entry name" value="NUCLEAR HORMONE RECEPTOR FAMILY MEMBER NHR-20"/>
    <property type="match status" value="1"/>
</dbReference>
<name>A0A8S1EPX8_9PELO</name>
<dbReference type="GO" id="GO:0000978">
    <property type="term" value="F:RNA polymerase II cis-regulatory region sequence-specific DNA binding"/>
    <property type="evidence" value="ECO:0007669"/>
    <property type="project" value="InterPro"/>
</dbReference>
<dbReference type="InterPro" id="IPR049636">
    <property type="entry name" value="HNF4-like_DBD"/>
</dbReference>
<evidence type="ECO:0000256" key="2">
    <source>
        <dbReference type="ARBA" id="ARBA00005993"/>
    </source>
</evidence>
<dbReference type="Pfam" id="PF00105">
    <property type="entry name" value="zf-C4"/>
    <property type="match status" value="1"/>
</dbReference>
<evidence type="ECO:0000256" key="9">
    <source>
        <dbReference type="ARBA" id="ARBA00023170"/>
    </source>
</evidence>
<keyword evidence="8 11" id="KW-0804">Transcription</keyword>
<keyword evidence="3 11" id="KW-0479">Metal-binding</keyword>
<keyword evidence="9 11" id="KW-0675">Receptor</keyword>
<dbReference type="EMBL" id="CADEPM010000003">
    <property type="protein sequence ID" value="CAB3403455.1"/>
    <property type="molecule type" value="Genomic_DNA"/>
</dbReference>
<dbReference type="GO" id="GO:0008270">
    <property type="term" value="F:zinc ion binding"/>
    <property type="evidence" value="ECO:0007669"/>
    <property type="project" value="UniProtKB-KW"/>
</dbReference>
<evidence type="ECO:0000256" key="3">
    <source>
        <dbReference type="ARBA" id="ARBA00022723"/>
    </source>
</evidence>
<dbReference type="SMART" id="SM00674">
    <property type="entry name" value="CENPB"/>
    <property type="match status" value="1"/>
</dbReference>
<dbReference type="InterPro" id="IPR000536">
    <property type="entry name" value="Nucl_hrmn_rcpt_lig-bd"/>
</dbReference>
<evidence type="ECO:0000256" key="5">
    <source>
        <dbReference type="ARBA" id="ARBA00022833"/>
    </source>
</evidence>
<dbReference type="Gene3D" id="1.10.10.60">
    <property type="entry name" value="Homeodomain-like"/>
    <property type="match status" value="1"/>
</dbReference>
<dbReference type="PROSITE" id="PS51030">
    <property type="entry name" value="NUCLEAR_REC_DBD_2"/>
    <property type="match status" value="1"/>
</dbReference>